<sequence length="189" mass="21510">MPEFWCRFNGCYRHENASLRRPFAAKWNRDRHERGCSHQPLRMPSSFTSTGVHQEAPTTFASILGPNHLQYGSGVNNTTSTEPWRFEGYPNGPLYHNEHPTHLTLGPYTGNTTGTYIANEGTLYTSYLGFEFGLNDTIATESWHFENNLNGPLYYNEHLAPITQNLDASGITGANITHEDFNNWLQFLH</sequence>
<gene>
    <name evidence="1" type="ORF">AAL_04473</name>
</gene>
<dbReference type="EMBL" id="AZGY01000009">
    <property type="protein sequence ID" value="KZZ95242.1"/>
    <property type="molecule type" value="Genomic_DNA"/>
</dbReference>
<name>A0A162IJU3_9HYPO</name>
<dbReference type="Proteomes" id="UP000078544">
    <property type="component" value="Unassembled WGS sequence"/>
</dbReference>
<evidence type="ECO:0000313" key="1">
    <source>
        <dbReference type="EMBL" id="KZZ95242.1"/>
    </source>
</evidence>
<accession>A0A162IJU3</accession>
<reference evidence="1 2" key="1">
    <citation type="journal article" date="2016" name="Genome Biol. Evol.">
        <title>Divergent and convergent evolution of fungal pathogenicity.</title>
        <authorList>
            <person name="Shang Y."/>
            <person name="Xiao G."/>
            <person name="Zheng P."/>
            <person name="Cen K."/>
            <person name="Zhan S."/>
            <person name="Wang C."/>
        </authorList>
    </citation>
    <scope>NUCLEOTIDE SEQUENCE [LARGE SCALE GENOMIC DNA]</scope>
    <source>
        <strain evidence="1 2">RCEF 2490</strain>
    </source>
</reference>
<protein>
    <submittedName>
        <fullName evidence="1">Uncharacterized protein</fullName>
    </submittedName>
</protein>
<organism evidence="1 2">
    <name type="scientific">Moelleriella libera RCEF 2490</name>
    <dbReference type="NCBI Taxonomy" id="1081109"/>
    <lineage>
        <taxon>Eukaryota</taxon>
        <taxon>Fungi</taxon>
        <taxon>Dikarya</taxon>
        <taxon>Ascomycota</taxon>
        <taxon>Pezizomycotina</taxon>
        <taxon>Sordariomycetes</taxon>
        <taxon>Hypocreomycetidae</taxon>
        <taxon>Hypocreales</taxon>
        <taxon>Clavicipitaceae</taxon>
        <taxon>Moelleriella</taxon>
    </lineage>
</organism>
<comment type="caution">
    <text evidence="1">The sequence shown here is derived from an EMBL/GenBank/DDBJ whole genome shotgun (WGS) entry which is preliminary data.</text>
</comment>
<keyword evidence="2" id="KW-1185">Reference proteome</keyword>
<evidence type="ECO:0000313" key="2">
    <source>
        <dbReference type="Proteomes" id="UP000078544"/>
    </source>
</evidence>
<proteinExistence type="predicted"/>
<dbReference type="AlphaFoldDB" id="A0A162IJU3"/>